<accession>A0ABU7VU37</accession>
<protein>
    <submittedName>
        <fullName evidence="2">SAF domain-containing protein</fullName>
    </submittedName>
</protein>
<sequence length="301" mass="32471">MFRLRRRTKQLLYAGLLGALIAALAVGGYTFVHNKEMNAAGLEVRQRLEEEIRGLKEAKDRQTVQGWAPAREIKAGHVIGSGDVIPVELPEGSVPADLVKSRDSIAGKIAKLTLAPNTLLTDTLLYEEEPASDDLRYREMGFIQLPAALREQDFIDIRIQFPTGQDYILLSKKKVGKLSSSGTVTTTLNEAEILSLSSAIVDAYMHKASIYALLYVEPGLQVEAVPTYPVNEAVLQLIKKDPNIVERAEHALTQSARAGLEADLAGMSSQAAAEFAGLQAEAAASPGNGGDDGQFVMDAPE</sequence>
<gene>
    <name evidence="2" type="ORF">V3851_15635</name>
</gene>
<dbReference type="SMART" id="SM00858">
    <property type="entry name" value="SAF"/>
    <property type="match status" value="1"/>
</dbReference>
<dbReference type="CDD" id="cd11614">
    <property type="entry name" value="SAF_CpaB_FlgA_like"/>
    <property type="match status" value="1"/>
</dbReference>
<dbReference type="EMBL" id="JAZHPZ010000007">
    <property type="protein sequence ID" value="MEF2967269.1"/>
    <property type="molecule type" value="Genomic_DNA"/>
</dbReference>
<proteinExistence type="predicted"/>
<dbReference type="Gene3D" id="3.90.1210.10">
    <property type="entry name" value="Antifreeze-like/N-acetylneuraminic acid synthase C-terminal domain"/>
    <property type="match status" value="1"/>
</dbReference>
<dbReference type="InterPro" id="IPR013974">
    <property type="entry name" value="SAF"/>
</dbReference>
<dbReference type="Proteomes" id="UP001306950">
    <property type="component" value="Unassembled WGS sequence"/>
</dbReference>
<evidence type="ECO:0000259" key="1">
    <source>
        <dbReference type="SMART" id="SM00858"/>
    </source>
</evidence>
<organism evidence="2 3">
    <name type="scientific">Paenibacillus haidiansis</name>
    <dbReference type="NCBI Taxonomy" id="1574488"/>
    <lineage>
        <taxon>Bacteria</taxon>
        <taxon>Bacillati</taxon>
        <taxon>Bacillota</taxon>
        <taxon>Bacilli</taxon>
        <taxon>Bacillales</taxon>
        <taxon>Paenibacillaceae</taxon>
        <taxon>Paenibacillus</taxon>
    </lineage>
</organism>
<reference evidence="2 3" key="1">
    <citation type="submission" date="2024-02" db="EMBL/GenBank/DDBJ databases">
        <title>A nitrogen-fixing paenibacillus bacterium.</title>
        <authorList>
            <person name="Zhang W.L."/>
            <person name="Chen S.F."/>
        </authorList>
    </citation>
    <scope>NUCLEOTIDE SEQUENCE [LARGE SCALE GENOMIC DNA]</scope>
    <source>
        <strain evidence="2 3">M1</strain>
    </source>
</reference>
<keyword evidence="3" id="KW-1185">Reference proteome</keyword>
<dbReference type="Pfam" id="PF08666">
    <property type="entry name" value="SAF"/>
    <property type="match status" value="1"/>
</dbReference>
<dbReference type="RefSeq" id="WP_331847487.1">
    <property type="nucleotide sequence ID" value="NZ_JAZHPZ010000007.1"/>
</dbReference>
<evidence type="ECO:0000313" key="3">
    <source>
        <dbReference type="Proteomes" id="UP001306950"/>
    </source>
</evidence>
<feature type="domain" description="SAF" evidence="1">
    <location>
        <begin position="64"/>
        <end position="126"/>
    </location>
</feature>
<comment type="caution">
    <text evidence="2">The sequence shown here is derived from an EMBL/GenBank/DDBJ whole genome shotgun (WGS) entry which is preliminary data.</text>
</comment>
<evidence type="ECO:0000313" key="2">
    <source>
        <dbReference type="EMBL" id="MEF2967269.1"/>
    </source>
</evidence>
<name>A0ABU7VU37_9BACL</name>